<organism evidence="2 3">
    <name type="scientific">Deinandra increscens subsp. villosa</name>
    <dbReference type="NCBI Taxonomy" id="3103831"/>
    <lineage>
        <taxon>Eukaryota</taxon>
        <taxon>Viridiplantae</taxon>
        <taxon>Streptophyta</taxon>
        <taxon>Embryophyta</taxon>
        <taxon>Tracheophyta</taxon>
        <taxon>Spermatophyta</taxon>
        <taxon>Magnoliopsida</taxon>
        <taxon>eudicotyledons</taxon>
        <taxon>Gunneridae</taxon>
        <taxon>Pentapetalae</taxon>
        <taxon>asterids</taxon>
        <taxon>campanulids</taxon>
        <taxon>Asterales</taxon>
        <taxon>Asteraceae</taxon>
        <taxon>Asteroideae</taxon>
        <taxon>Heliantheae alliance</taxon>
        <taxon>Madieae</taxon>
        <taxon>Madiinae</taxon>
        <taxon>Deinandra</taxon>
    </lineage>
</organism>
<dbReference type="GO" id="GO:0000244">
    <property type="term" value="P:spliceosomal tri-snRNP complex assembly"/>
    <property type="evidence" value="ECO:0007669"/>
    <property type="project" value="InterPro"/>
</dbReference>
<dbReference type="InterPro" id="IPR042239">
    <property type="entry name" value="Nop_C"/>
</dbReference>
<dbReference type="Gene3D" id="1.10.246.90">
    <property type="entry name" value="Nop domain"/>
    <property type="match status" value="1"/>
</dbReference>
<evidence type="ECO:0000259" key="1">
    <source>
        <dbReference type="PROSITE" id="PS51358"/>
    </source>
</evidence>
<dbReference type="PANTHER" id="PTHR13904">
    <property type="entry name" value="PRE-MRNA SPLICING FACTOR PRP31"/>
    <property type="match status" value="1"/>
</dbReference>
<evidence type="ECO:0000313" key="2">
    <source>
        <dbReference type="EMBL" id="KAK9047961.1"/>
    </source>
</evidence>
<dbReference type="GO" id="GO:0046540">
    <property type="term" value="C:U4/U6 x U5 tri-snRNP complex"/>
    <property type="evidence" value="ECO:0007669"/>
    <property type="project" value="InterPro"/>
</dbReference>
<dbReference type="Proteomes" id="UP001408789">
    <property type="component" value="Unassembled WGS sequence"/>
</dbReference>
<comment type="caution">
    <text evidence="2">The sequence shown here is derived from an EMBL/GenBank/DDBJ whole genome shotgun (WGS) entry which is preliminary data.</text>
</comment>
<dbReference type="GO" id="GO:0005687">
    <property type="term" value="C:U4 snRNP"/>
    <property type="evidence" value="ECO:0007669"/>
    <property type="project" value="TreeGrafter"/>
</dbReference>
<dbReference type="GO" id="GO:0071011">
    <property type="term" value="C:precatalytic spliceosome"/>
    <property type="evidence" value="ECO:0007669"/>
    <property type="project" value="TreeGrafter"/>
</dbReference>
<dbReference type="InterPro" id="IPR036070">
    <property type="entry name" value="Nop_dom_sf"/>
</dbReference>
<dbReference type="SUPFAM" id="SSF89124">
    <property type="entry name" value="Nop domain"/>
    <property type="match status" value="1"/>
</dbReference>
<keyword evidence="3" id="KW-1185">Reference proteome</keyword>
<gene>
    <name evidence="2" type="ORF">SSX86_033077</name>
</gene>
<sequence>MGNIAPNLSAIIDSEVAAELMGTAGGLTALAKMPACNVQLLGAKKKNLAGFSTATSQFRVGYVERTEVFQTIPPALKMRNGLGEAYGVLGQAGNGKLRVYVGQSKFAAIVAKKFKGKQYSSCGATSGLTSSLALWLSHLCRDRSDISTRRC</sequence>
<protein>
    <recommendedName>
        <fullName evidence="1">Nop domain-containing protein</fullName>
    </recommendedName>
</protein>
<evidence type="ECO:0000313" key="3">
    <source>
        <dbReference type="Proteomes" id="UP001408789"/>
    </source>
</evidence>
<reference evidence="2 3" key="1">
    <citation type="submission" date="2024-04" db="EMBL/GenBank/DDBJ databases">
        <title>The reference genome of an endangered Asteraceae, Deinandra increscens subsp. villosa, native to the Central Coast of California.</title>
        <authorList>
            <person name="Guilliams M."/>
            <person name="Hasenstab-Lehman K."/>
            <person name="Meyer R."/>
            <person name="Mcevoy S."/>
        </authorList>
    </citation>
    <scope>NUCLEOTIDE SEQUENCE [LARGE SCALE GENOMIC DNA]</scope>
    <source>
        <tissue evidence="2">Leaf</tissue>
    </source>
</reference>
<name>A0AAP0C373_9ASTR</name>
<feature type="domain" description="Nop" evidence="1">
    <location>
        <begin position="4"/>
        <end position="119"/>
    </location>
</feature>
<dbReference type="InterPro" id="IPR027105">
    <property type="entry name" value="Prp31"/>
</dbReference>
<proteinExistence type="predicted"/>
<dbReference type="EMBL" id="JBCNJP010018621">
    <property type="protein sequence ID" value="KAK9047961.1"/>
    <property type="molecule type" value="Genomic_DNA"/>
</dbReference>
<dbReference type="Pfam" id="PF01798">
    <property type="entry name" value="Nop"/>
    <property type="match status" value="1"/>
</dbReference>
<dbReference type="PROSITE" id="PS51358">
    <property type="entry name" value="NOP"/>
    <property type="match status" value="1"/>
</dbReference>
<dbReference type="PANTHER" id="PTHR13904:SF0">
    <property type="entry name" value="U4_U6 SMALL NUCLEAR RIBONUCLEOPROTEIN PRP31"/>
    <property type="match status" value="1"/>
</dbReference>
<dbReference type="InterPro" id="IPR002687">
    <property type="entry name" value="Nop_dom"/>
</dbReference>
<dbReference type="AlphaFoldDB" id="A0AAP0C373"/>
<accession>A0AAP0C373</accession>